<dbReference type="AlphaFoldDB" id="D6WPP5"/>
<sequence length="62" mass="7176">MHERKDTLTKKKVRPELERLVYDPLVRSAKLPNGRYKISSKSYSDQTLTRMSCTIGSFATNE</sequence>
<organism evidence="1 2">
    <name type="scientific">Tribolium castaneum</name>
    <name type="common">Red flour beetle</name>
    <dbReference type="NCBI Taxonomy" id="7070"/>
    <lineage>
        <taxon>Eukaryota</taxon>
        <taxon>Metazoa</taxon>
        <taxon>Ecdysozoa</taxon>
        <taxon>Arthropoda</taxon>
        <taxon>Hexapoda</taxon>
        <taxon>Insecta</taxon>
        <taxon>Pterygota</taxon>
        <taxon>Neoptera</taxon>
        <taxon>Endopterygota</taxon>
        <taxon>Coleoptera</taxon>
        <taxon>Polyphaga</taxon>
        <taxon>Cucujiformia</taxon>
        <taxon>Tenebrionidae</taxon>
        <taxon>Tenebrionidae incertae sedis</taxon>
        <taxon>Tribolium</taxon>
    </lineage>
</organism>
<dbReference type="HOGENOM" id="CLU_2906988_0_0_1"/>
<protein>
    <submittedName>
        <fullName evidence="1">Uncharacterized protein</fullName>
    </submittedName>
</protein>
<reference evidence="1 2" key="1">
    <citation type="journal article" date="2008" name="Nature">
        <title>The genome of the model beetle and pest Tribolium castaneum.</title>
        <authorList>
            <consortium name="Tribolium Genome Sequencing Consortium"/>
            <person name="Richards S."/>
            <person name="Gibbs R.A."/>
            <person name="Weinstock G.M."/>
            <person name="Brown S.J."/>
            <person name="Denell R."/>
            <person name="Beeman R.W."/>
            <person name="Gibbs R."/>
            <person name="Beeman R.W."/>
            <person name="Brown S.J."/>
            <person name="Bucher G."/>
            <person name="Friedrich M."/>
            <person name="Grimmelikhuijzen C.J."/>
            <person name="Klingler M."/>
            <person name="Lorenzen M."/>
            <person name="Richards S."/>
            <person name="Roth S."/>
            <person name="Schroder R."/>
            <person name="Tautz D."/>
            <person name="Zdobnov E.M."/>
            <person name="Muzny D."/>
            <person name="Gibbs R.A."/>
            <person name="Weinstock G.M."/>
            <person name="Attaway T."/>
            <person name="Bell S."/>
            <person name="Buhay C.J."/>
            <person name="Chandrabose M.N."/>
            <person name="Chavez D."/>
            <person name="Clerk-Blankenburg K.P."/>
            <person name="Cree A."/>
            <person name="Dao M."/>
            <person name="Davis C."/>
            <person name="Chacko J."/>
            <person name="Dinh H."/>
            <person name="Dugan-Rocha S."/>
            <person name="Fowler G."/>
            <person name="Garner T.T."/>
            <person name="Garnes J."/>
            <person name="Gnirke A."/>
            <person name="Hawes A."/>
            <person name="Hernandez J."/>
            <person name="Hines S."/>
            <person name="Holder M."/>
            <person name="Hume J."/>
            <person name="Jhangiani S.N."/>
            <person name="Joshi V."/>
            <person name="Khan Z.M."/>
            <person name="Jackson L."/>
            <person name="Kovar C."/>
            <person name="Kowis A."/>
            <person name="Lee S."/>
            <person name="Lewis L.R."/>
            <person name="Margolis J."/>
            <person name="Morgan M."/>
            <person name="Nazareth L.V."/>
            <person name="Nguyen N."/>
            <person name="Okwuonu G."/>
            <person name="Parker D."/>
            <person name="Richards S."/>
            <person name="Ruiz S.J."/>
            <person name="Santibanez J."/>
            <person name="Savard J."/>
            <person name="Scherer S.E."/>
            <person name="Schneider B."/>
            <person name="Sodergren E."/>
            <person name="Tautz D."/>
            <person name="Vattahil S."/>
            <person name="Villasana D."/>
            <person name="White C.S."/>
            <person name="Wright R."/>
            <person name="Park Y."/>
            <person name="Beeman R.W."/>
            <person name="Lord J."/>
            <person name="Oppert B."/>
            <person name="Lorenzen M."/>
            <person name="Brown S."/>
            <person name="Wang L."/>
            <person name="Savard J."/>
            <person name="Tautz D."/>
            <person name="Richards S."/>
            <person name="Weinstock G."/>
            <person name="Gibbs R.A."/>
            <person name="Liu Y."/>
            <person name="Worley K."/>
            <person name="Weinstock G."/>
            <person name="Elsik C.G."/>
            <person name="Reese J.T."/>
            <person name="Elhaik E."/>
            <person name="Landan G."/>
            <person name="Graur D."/>
            <person name="Arensburger P."/>
            <person name="Atkinson P."/>
            <person name="Beeman R.W."/>
            <person name="Beidler J."/>
            <person name="Brown S.J."/>
            <person name="Demuth J.P."/>
            <person name="Drury D.W."/>
            <person name="Du Y.Z."/>
            <person name="Fujiwara H."/>
            <person name="Lorenzen M."/>
            <person name="Maselli V."/>
            <person name="Osanai M."/>
            <person name="Park Y."/>
            <person name="Robertson H.M."/>
            <person name="Tu Z."/>
            <person name="Wang J.J."/>
            <person name="Wang S."/>
            <person name="Richards S."/>
            <person name="Song H."/>
            <person name="Zhang L."/>
            <person name="Sodergren E."/>
            <person name="Werner D."/>
            <person name="Stanke M."/>
            <person name="Morgenstern B."/>
            <person name="Solovyev V."/>
            <person name="Kosarev P."/>
            <person name="Brown G."/>
            <person name="Chen H.C."/>
            <person name="Ermolaeva O."/>
            <person name="Hlavina W."/>
            <person name="Kapustin Y."/>
            <person name="Kiryutin B."/>
            <person name="Kitts P."/>
            <person name="Maglott D."/>
            <person name="Pruitt K."/>
            <person name="Sapojnikov V."/>
            <person name="Souvorov A."/>
            <person name="Mackey A.J."/>
            <person name="Waterhouse R.M."/>
            <person name="Wyder S."/>
            <person name="Zdobnov E.M."/>
            <person name="Zdobnov E.M."/>
            <person name="Wyder S."/>
            <person name="Kriventseva E.V."/>
            <person name="Kadowaki T."/>
            <person name="Bork P."/>
            <person name="Aranda M."/>
            <person name="Bao R."/>
            <person name="Beermann A."/>
            <person name="Berns N."/>
            <person name="Bolognesi R."/>
            <person name="Bonneton F."/>
            <person name="Bopp D."/>
            <person name="Brown S.J."/>
            <person name="Bucher G."/>
            <person name="Butts T."/>
            <person name="Chaumot A."/>
            <person name="Denell R.E."/>
            <person name="Ferrier D.E."/>
            <person name="Friedrich M."/>
            <person name="Gordon C.M."/>
            <person name="Jindra M."/>
            <person name="Klingler M."/>
            <person name="Lan Q."/>
            <person name="Lattorff H.M."/>
            <person name="Laudet V."/>
            <person name="von Levetsow C."/>
            <person name="Liu Z."/>
            <person name="Lutz R."/>
            <person name="Lynch J.A."/>
            <person name="da Fonseca R.N."/>
            <person name="Posnien N."/>
            <person name="Reuter R."/>
            <person name="Roth S."/>
            <person name="Savard J."/>
            <person name="Schinko J.B."/>
            <person name="Schmitt C."/>
            <person name="Schoppmeier M."/>
            <person name="Schroder R."/>
            <person name="Shippy T.D."/>
            <person name="Simonnet F."/>
            <person name="Marques-Souza H."/>
            <person name="Tautz D."/>
            <person name="Tomoyasu Y."/>
            <person name="Trauner J."/>
            <person name="Van der Zee M."/>
            <person name="Vervoort M."/>
            <person name="Wittkopp N."/>
            <person name="Wimmer E.A."/>
            <person name="Yang X."/>
            <person name="Jones A.K."/>
            <person name="Sattelle D.B."/>
            <person name="Ebert P.R."/>
            <person name="Nelson D."/>
            <person name="Scott J.G."/>
            <person name="Beeman R.W."/>
            <person name="Muthukrishnan S."/>
            <person name="Kramer K.J."/>
            <person name="Arakane Y."/>
            <person name="Beeman R.W."/>
            <person name="Zhu Q."/>
            <person name="Hogenkamp D."/>
            <person name="Dixit R."/>
            <person name="Oppert B."/>
            <person name="Jiang H."/>
            <person name="Zou Z."/>
            <person name="Marshall J."/>
            <person name="Elpidina E."/>
            <person name="Vinokurov K."/>
            <person name="Oppert C."/>
            <person name="Zou Z."/>
            <person name="Evans J."/>
            <person name="Lu Z."/>
            <person name="Zhao P."/>
            <person name="Sumathipala N."/>
            <person name="Altincicek B."/>
            <person name="Vilcinskas A."/>
            <person name="Williams M."/>
            <person name="Hultmark D."/>
            <person name="Hetru C."/>
            <person name="Jiang H."/>
            <person name="Grimmelikhuijzen C.J."/>
            <person name="Hauser F."/>
            <person name="Cazzamali G."/>
            <person name="Williamson M."/>
            <person name="Park Y."/>
            <person name="Li B."/>
            <person name="Tanaka Y."/>
            <person name="Predel R."/>
            <person name="Neupert S."/>
            <person name="Schachtner J."/>
            <person name="Verleyen P."/>
            <person name="Raible F."/>
            <person name="Bork P."/>
            <person name="Friedrich M."/>
            <person name="Walden K.K."/>
            <person name="Robertson H.M."/>
            <person name="Angeli S."/>
            <person name="Foret S."/>
            <person name="Bucher G."/>
            <person name="Schuetz S."/>
            <person name="Maleszka R."/>
            <person name="Wimmer E.A."/>
            <person name="Beeman R.W."/>
            <person name="Lorenzen M."/>
            <person name="Tomoyasu Y."/>
            <person name="Miller S.C."/>
            <person name="Grossmann D."/>
            <person name="Bucher G."/>
        </authorList>
    </citation>
    <scope>NUCLEOTIDE SEQUENCE [LARGE SCALE GENOMIC DNA]</scope>
    <source>
        <strain evidence="1 2">Georgia GA2</strain>
    </source>
</reference>
<reference evidence="1 2" key="2">
    <citation type="journal article" date="2010" name="Nucleic Acids Res.">
        <title>BeetleBase in 2010: revisions to provide comprehensive genomic information for Tribolium castaneum.</title>
        <authorList>
            <person name="Kim H.S."/>
            <person name="Murphy T."/>
            <person name="Xia J."/>
            <person name="Caragea D."/>
            <person name="Park Y."/>
            <person name="Beeman R.W."/>
            <person name="Lorenzen M.D."/>
            <person name="Butcher S."/>
            <person name="Manak J.R."/>
            <person name="Brown S.J."/>
        </authorList>
    </citation>
    <scope>GENOME REANNOTATION</scope>
    <source>
        <strain evidence="1 2">Georgia GA2</strain>
    </source>
</reference>
<name>D6WPP5_TRICA</name>
<dbReference type="InParanoid" id="D6WPP5"/>
<evidence type="ECO:0000313" key="2">
    <source>
        <dbReference type="Proteomes" id="UP000007266"/>
    </source>
</evidence>
<proteinExistence type="predicted"/>
<dbReference type="EMBL" id="KQ971354">
    <property type="protein sequence ID" value="EFA06192.1"/>
    <property type="molecule type" value="Genomic_DNA"/>
</dbReference>
<evidence type="ECO:0000313" key="1">
    <source>
        <dbReference type="EMBL" id="EFA06192.1"/>
    </source>
</evidence>
<keyword evidence="2" id="KW-1185">Reference proteome</keyword>
<dbReference type="Proteomes" id="UP000007266">
    <property type="component" value="Linkage group 7"/>
</dbReference>
<gene>
    <name evidence="1" type="primary">GLEAN_09041</name>
    <name evidence="1" type="ORF">TcasGA2_TC009041</name>
</gene>
<accession>D6WPP5</accession>